<organism evidence="8 9">
    <name type="scientific">Rhodovibrio salinarum</name>
    <dbReference type="NCBI Taxonomy" id="1087"/>
    <lineage>
        <taxon>Bacteria</taxon>
        <taxon>Pseudomonadati</taxon>
        <taxon>Pseudomonadota</taxon>
        <taxon>Alphaproteobacteria</taxon>
        <taxon>Rhodospirillales</taxon>
        <taxon>Rhodovibrionaceae</taxon>
        <taxon>Rhodovibrio</taxon>
    </lineage>
</organism>
<dbReference type="GO" id="GO:0006654">
    <property type="term" value="P:phosphatidic acid biosynthetic process"/>
    <property type="evidence" value="ECO:0007669"/>
    <property type="project" value="TreeGrafter"/>
</dbReference>
<sequence>MAEVSFQSPTRAIARLIAYALFTLALIPVQAFALVVHLPTAKRLPTWYHKRCLRLLGLKLRRHGEKVQGHPVLFAANHVSYLDIAVLGAALPRASFVAKAEVRDWPFFGLLAKLQRTVFVNREARRQTTQQRDEMTRRLEAGDDLILFPEGTSDDGNRVLPFKSALFSVAEKRPHGQPLTVQPVSLTYTKLDDQPMGRYLRPFVAWYGDMDMAPHIWEVLGLGTITAEVVFHPPVTIDDLGTRKALAQACQDKVARGVAELLRGRTAVSDDDEPDDDDHDHDHDDSEDERRAAE</sequence>
<reference evidence="8" key="2">
    <citation type="journal article" date="2020" name="Microorganisms">
        <title>Osmotic Adaptation and Compatible Solute Biosynthesis of Phototrophic Bacteria as Revealed from Genome Analyses.</title>
        <authorList>
            <person name="Imhoff J.F."/>
            <person name="Rahn T."/>
            <person name="Kunzel S."/>
            <person name="Keller A."/>
            <person name="Neulinger S.C."/>
        </authorList>
    </citation>
    <scope>NUCLEOTIDE SEQUENCE</scope>
    <source>
        <strain evidence="8">DSM 9154</strain>
    </source>
</reference>
<dbReference type="EMBL" id="NRRE01000020">
    <property type="protein sequence ID" value="MBK1696797.1"/>
    <property type="molecule type" value="Genomic_DNA"/>
</dbReference>
<keyword evidence="3" id="KW-0808">Transferase</keyword>
<evidence type="ECO:0000256" key="5">
    <source>
        <dbReference type="ARBA" id="ARBA00023315"/>
    </source>
</evidence>
<evidence type="ECO:0000256" key="6">
    <source>
        <dbReference type="SAM" id="MobiDB-lite"/>
    </source>
</evidence>
<dbReference type="InterPro" id="IPR002123">
    <property type="entry name" value="Plipid/glycerol_acylTrfase"/>
</dbReference>
<gene>
    <name evidence="8" type="ORF">CKO21_06015</name>
</gene>
<feature type="compositionally biased region" description="Basic and acidic residues" evidence="6">
    <location>
        <begin position="280"/>
        <end position="294"/>
    </location>
</feature>
<dbReference type="Pfam" id="PF01553">
    <property type="entry name" value="Acyltransferase"/>
    <property type="match status" value="1"/>
</dbReference>
<dbReference type="CDD" id="cd07989">
    <property type="entry name" value="LPLAT_AGPAT-like"/>
    <property type="match status" value="1"/>
</dbReference>
<feature type="compositionally biased region" description="Acidic residues" evidence="6">
    <location>
        <begin position="269"/>
        <end position="279"/>
    </location>
</feature>
<evidence type="ECO:0000256" key="2">
    <source>
        <dbReference type="ARBA" id="ARBA00022516"/>
    </source>
</evidence>
<dbReference type="PANTHER" id="PTHR10434">
    <property type="entry name" value="1-ACYL-SN-GLYCEROL-3-PHOSPHATE ACYLTRANSFERASE"/>
    <property type="match status" value="1"/>
</dbReference>
<proteinExistence type="predicted"/>
<feature type="domain" description="Phospholipid/glycerol acyltransferase" evidence="7">
    <location>
        <begin position="72"/>
        <end position="189"/>
    </location>
</feature>
<keyword evidence="9" id="KW-1185">Reference proteome</keyword>
<evidence type="ECO:0000256" key="3">
    <source>
        <dbReference type="ARBA" id="ARBA00022679"/>
    </source>
</evidence>
<dbReference type="Proteomes" id="UP000778970">
    <property type="component" value="Unassembled WGS sequence"/>
</dbReference>
<dbReference type="SMART" id="SM00563">
    <property type="entry name" value="PlsC"/>
    <property type="match status" value="1"/>
</dbReference>
<evidence type="ECO:0000259" key="7">
    <source>
        <dbReference type="SMART" id="SM00563"/>
    </source>
</evidence>
<keyword evidence="4" id="KW-0443">Lipid metabolism</keyword>
<dbReference type="AlphaFoldDB" id="A0A934QHI6"/>
<accession>A0A934QHI6</accession>
<evidence type="ECO:0000313" key="8">
    <source>
        <dbReference type="EMBL" id="MBK1696797.1"/>
    </source>
</evidence>
<protein>
    <submittedName>
        <fullName evidence="8">1-acyl-sn-glycerol-3-phosphate acyltransferase</fullName>
    </submittedName>
</protein>
<evidence type="ECO:0000256" key="4">
    <source>
        <dbReference type="ARBA" id="ARBA00023098"/>
    </source>
</evidence>
<dbReference type="PANTHER" id="PTHR10434:SF64">
    <property type="entry name" value="1-ACYL-SN-GLYCEROL-3-PHOSPHATE ACYLTRANSFERASE-RELATED"/>
    <property type="match status" value="1"/>
</dbReference>
<dbReference type="RefSeq" id="WP_081728360.1">
    <property type="nucleotide sequence ID" value="NZ_NRRE01000020.1"/>
</dbReference>
<dbReference type="GO" id="GO:0003841">
    <property type="term" value="F:1-acylglycerol-3-phosphate O-acyltransferase activity"/>
    <property type="evidence" value="ECO:0007669"/>
    <property type="project" value="TreeGrafter"/>
</dbReference>
<keyword evidence="5 8" id="KW-0012">Acyltransferase</keyword>
<evidence type="ECO:0000313" key="9">
    <source>
        <dbReference type="Proteomes" id="UP000778970"/>
    </source>
</evidence>
<comment type="pathway">
    <text evidence="1">Lipid metabolism.</text>
</comment>
<keyword evidence="2" id="KW-0444">Lipid biosynthesis</keyword>
<evidence type="ECO:0000256" key="1">
    <source>
        <dbReference type="ARBA" id="ARBA00005189"/>
    </source>
</evidence>
<name>A0A934QHI6_9PROT</name>
<reference evidence="8" key="1">
    <citation type="submission" date="2017-08" db="EMBL/GenBank/DDBJ databases">
        <authorList>
            <person name="Imhoff J.F."/>
            <person name="Rahn T."/>
            <person name="Kuenzel S."/>
            <person name="Neulinger S.C."/>
        </authorList>
    </citation>
    <scope>NUCLEOTIDE SEQUENCE</scope>
    <source>
        <strain evidence="8">DSM 9154</strain>
    </source>
</reference>
<feature type="region of interest" description="Disordered" evidence="6">
    <location>
        <begin position="263"/>
        <end position="294"/>
    </location>
</feature>
<dbReference type="SUPFAM" id="SSF69593">
    <property type="entry name" value="Glycerol-3-phosphate (1)-acyltransferase"/>
    <property type="match status" value="1"/>
</dbReference>
<comment type="caution">
    <text evidence="8">The sequence shown here is derived from an EMBL/GenBank/DDBJ whole genome shotgun (WGS) entry which is preliminary data.</text>
</comment>